<feature type="transmembrane region" description="Helical" evidence="2">
    <location>
        <begin position="79"/>
        <end position="100"/>
    </location>
</feature>
<keyword evidence="2" id="KW-1133">Transmembrane helix</keyword>
<dbReference type="InterPro" id="IPR036259">
    <property type="entry name" value="MFS_trans_sf"/>
</dbReference>
<dbReference type="PANTHER" id="PTHR23542">
    <property type="match status" value="1"/>
</dbReference>
<feature type="region of interest" description="Disordered" evidence="1">
    <location>
        <begin position="389"/>
        <end position="413"/>
    </location>
</feature>
<feature type="transmembrane region" description="Helical" evidence="2">
    <location>
        <begin position="214"/>
        <end position="242"/>
    </location>
</feature>
<dbReference type="PANTHER" id="PTHR23542:SF1">
    <property type="entry name" value="MAJOR FACILITATOR SUPERFAMILY (MFS) PROFILE DOMAIN-CONTAINING PROTEIN"/>
    <property type="match status" value="1"/>
</dbReference>
<feature type="transmembrane region" description="Helical" evidence="2">
    <location>
        <begin position="106"/>
        <end position="126"/>
    </location>
</feature>
<evidence type="ECO:0000256" key="1">
    <source>
        <dbReference type="SAM" id="MobiDB-lite"/>
    </source>
</evidence>
<evidence type="ECO:0000313" key="3">
    <source>
        <dbReference type="EMBL" id="REF36340.1"/>
    </source>
</evidence>
<feature type="transmembrane region" description="Helical" evidence="2">
    <location>
        <begin position="303"/>
        <end position="325"/>
    </location>
</feature>
<sequence>MLAPYLGLFRLPGTLKFSASGLLARIPMPMVSLGIVLLVSARTGSYGIAGAVSATYVVCRSIGSPLQARWVDRYGQHRILPIAAIIHAAGLCGVVLAAGAGGTVSLYVLAALAGASSPTIGSYVRARWSHVLGSSSRLQTAFALEAVVDELLFMIGPPIVTFLATAVNGSAALVVAMVCGLVGTLAFASLRSTEPPAHGRGGGRTRTQPLGWRLLLPLVLANAGIGTLFGSFDISVVALATAQDARSWAGVLLGICAGGSMVAAFVLGTLRLRTPPLRRFQIGAVALTCAVVPLPFVTDLRLFAVLVFALGLTISPTQVAAMARVEQTVPVTRLSEGLAWTTSALVAGVALGSSVAGQVVDAFGASSGFVVCLVAGGLAALAAMVSGGRPTPATPPAPSEPEAADQLARGSSA</sequence>
<dbReference type="Pfam" id="PF07690">
    <property type="entry name" value="MFS_1"/>
    <property type="match status" value="1"/>
</dbReference>
<reference evidence="3 4" key="1">
    <citation type="submission" date="2018-08" db="EMBL/GenBank/DDBJ databases">
        <title>Sequencing the genomes of 1000 actinobacteria strains.</title>
        <authorList>
            <person name="Klenk H.-P."/>
        </authorList>
    </citation>
    <scope>NUCLEOTIDE SEQUENCE [LARGE SCALE GENOMIC DNA]</scope>
    <source>
        <strain evidence="3 4">DSM 22891</strain>
    </source>
</reference>
<dbReference type="RefSeq" id="WP_115851932.1">
    <property type="nucleotide sequence ID" value="NZ_QTUC01000001.1"/>
</dbReference>
<feature type="transmembrane region" description="Helical" evidence="2">
    <location>
        <begin position="30"/>
        <end position="58"/>
    </location>
</feature>
<evidence type="ECO:0000256" key="2">
    <source>
        <dbReference type="SAM" id="Phobius"/>
    </source>
</evidence>
<dbReference type="Proteomes" id="UP000256485">
    <property type="component" value="Unassembled WGS sequence"/>
</dbReference>
<accession>A0A3D9V867</accession>
<keyword evidence="4" id="KW-1185">Reference proteome</keyword>
<dbReference type="AlphaFoldDB" id="A0A3D9V867"/>
<dbReference type="SUPFAM" id="SSF103473">
    <property type="entry name" value="MFS general substrate transporter"/>
    <property type="match status" value="1"/>
</dbReference>
<dbReference type="GO" id="GO:0022857">
    <property type="term" value="F:transmembrane transporter activity"/>
    <property type="evidence" value="ECO:0007669"/>
    <property type="project" value="InterPro"/>
</dbReference>
<feature type="transmembrane region" description="Helical" evidence="2">
    <location>
        <begin position="147"/>
        <end position="167"/>
    </location>
</feature>
<keyword evidence="2" id="KW-0472">Membrane</keyword>
<feature type="transmembrane region" description="Helical" evidence="2">
    <location>
        <begin position="248"/>
        <end position="268"/>
    </location>
</feature>
<feature type="transmembrane region" description="Helical" evidence="2">
    <location>
        <begin position="362"/>
        <end position="385"/>
    </location>
</feature>
<proteinExistence type="predicted"/>
<keyword evidence="2" id="KW-0812">Transmembrane</keyword>
<comment type="caution">
    <text evidence="3">The sequence shown here is derived from an EMBL/GenBank/DDBJ whole genome shotgun (WGS) entry which is preliminary data.</text>
</comment>
<protein>
    <submittedName>
        <fullName evidence="3">Putative MFS family arabinose efflux permease</fullName>
    </submittedName>
</protein>
<dbReference type="Gene3D" id="1.20.1250.20">
    <property type="entry name" value="MFS general substrate transporter like domains"/>
    <property type="match status" value="1"/>
</dbReference>
<feature type="transmembrane region" description="Helical" evidence="2">
    <location>
        <begin position="337"/>
        <end position="356"/>
    </location>
</feature>
<feature type="transmembrane region" description="Helical" evidence="2">
    <location>
        <begin position="173"/>
        <end position="193"/>
    </location>
</feature>
<evidence type="ECO:0000313" key="4">
    <source>
        <dbReference type="Proteomes" id="UP000256485"/>
    </source>
</evidence>
<dbReference type="InterPro" id="IPR011701">
    <property type="entry name" value="MFS"/>
</dbReference>
<organism evidence="3 4">
    <name type="scientific">Thermasporomyces composti</name>
    <dbReference type="NCBI Taxonomy" id="696763"/>
    <lineage>
        <taxon>Bacteria</taxon>
        <taxon>Bacillati</taxon>
        <taxon>Actinomycetota</taxon>
        <taxon>Actinomycetes</taxon>
        <taxon>Propionibacteriales</taxon>
        <taxon>Nocardioidaceae</taxon>
        <taxon>Thermasporomyces</taxon>
    </lineage>
</organism>
<dbReference type="OrthoDB" id="9180256at2"/>
<name>A0A3D9V867_THECX</name>
<gene>
    <name evidence="3" type="ORF">DFJ64_1747</name>
</gene>
<dbReference type="EMBL" id="QTUC01000001">
    <property type="protein sequence ID" value="REF36340.1"/>
    <property type="molecule type" value="Genomic_DNA"/>
</dbReference>